<protein>
    <submittedName>
        <fullName evidence="1">Uncharacterized protein</fullName>
    </submittedName>
</protein>
<gene>
    <name evidence="1" type="ORF">GWM34_01081</name>
</gene>
<evidence type="ECO:0000313" key="2">
    <source>
        <dbReference type="Proteomes" id="UP000742417"/>
    </source>
</evidence>
<evidence type="ECO:0000313" key="1">
    <source>
        <dbReference type="EMBL" id="KAG8203926.1"/>
    </source>
</evidence>
<feature type="non-terminal residue" evidence="1">
    <location>
        <position position="1"/>
    </location>
</feature>
<organism evidence="1 2">
    <name type="scientific">Candida africana</name>
    <dbReference type="NCBI Taxonomy" id="241526"/>
    <lineage>
        <taxon>Eukaryota</taxon>
        <taxon>Fungi</taxon>
        <taxon>Dikarya</taxon>
        <taxon>Ascomycota</taxon>
        <taxon>Saccharomycotina</taxon>
        <taxon>Pichiomycetes</taxon>
        <taxon>Debaryomycetaceae</taxon>
        <taxon>Candida/Lodderomyces clade</taxon>
        <taxon>Candida</taxon>
    </lineage>
</organism>
<proteinExistence type="predicted"/>
<sequence length="436" mass="50806">MSNYHLIILVHGVWGNSSHLAYVEKQIHENIHSYDGTILYTHKTGSHLGYLTYDGIDVNGKRISDEVWEQTKLIEQEKGGKVTKFSVVGYSLGGLISRYCIGYLSSQGHFDNIEPINFTTFCTPHVGVLVPQSHNFSARLYNRIAPLFLADTGSQFFLRDKVGEFGKPLLVWMADPRSKFYKALAKFKYKSLYANVVNDKRCSWYTASISPDDKVNSLYNKRPENINCKYIKGYQPNVIDVTKPFYYEKVDNLRESSNHRFKWFWKTLNWIKLIGTITVYSPIFIITSIVQRIYNRKRVSEFFQNESNDLLHMYEHEHEVGGEEEQQQQQQQQYHSSVFADISNKVDDEQETLVEDIYDAMNWKVSHSSTFPPIRLDHNQSYIVEKLNTIGWKKYPIIIRHTKGTHGAAIIKHYDPNFDEGEVIVRHFVKEVFKLD</sequence>
<reference evidence="1" key="1">
    <citation type="submission" date="2020-12" db="EMBL/GenBank/DDBJ databases">
        <title>Draft Genome of Candida africana.</title>
        <authorList>
            <person name="Ayanbimpe G.M."/>
            <person name="Enweani I.B."/>
            <person name="Aguiyi J.C."/>
            <person name="Nnadi U.P."/>
            <person name="Izam Y."/>
            <person name="Ubani A."/>
            <person name="Ngene A.C."/>
        </authorList>
    </citation>
    <scope>NUCLEOTIDE SEQUENCE</scope>
    <source>
        <strain evidence="1">CEC4854</strain>
    </source>
</reference>
<name>A0ACB7FRS0_9ASCO</name>
<dbReference type="Proteomes" id="UP000742417">
    <property type="component" value="Unassembled WGS sequence"/>
</dbReference>
<dbReference type="EMBL" id="JAENJO010000002">
    <property type="protein sequence ID" value="KAG8203926.1"/>
    <property type="molecule type" value="Genomic_DNA"/>
</dbReference>
<keyword evidence="2" id="KW-1185">Reference proteome</keyword>
<accession>A0ACB7FRS0</accession>
<comment type="caution">
    <text evidence="1">The sequence shown here is derived from an EMBL/GenBank/DDBJ whole genome shotgun (WGS) entry which is preliminary data.</text>
</comment>